<dbReference type="EMBL" id="JANJQO010000232">
    <property type="protein sequence ID" value="KAJ2980023.1"/>
    <property type="molecule type" value="Genomic_DNA"/>
</dbReference>
<organism evidence="1 2">
    <name type="scientific">Zarea fungicola</name>
    <dbReference type="NCBI Taxonomy" id="93591"/>
    <lineage>
        <taxon>Eukaryota</taxon>
        <taxon>Fungi</taxon>
        <taxon>Dikarya</taxon>
        <taxon>Ascomycota</taxon>
        <taxon>Pezizomycotina</taxon>
        <taxon>Sordariomycetes</taxon>
        <taxon>Hypocreomycetidae</taxon>
        <taxon>Hypocreales</taxon>
        <taxon>Cordycipitaceae</taxon>
        <taxon>Zarea</taxon>
    </lineage>
</organism>
<dbReference type="Proteomes" id="UP001143910">
    <property type="component" value="Unassembled WGS sequence"/>
</dbReference>
<evidence type="ECO:0000313" key="2">
    <source>
        <dbReference type="Proteomes" id="UP001143910"/>
    </source>
</evidence>
<accession>A0ACC1NLS4</accession>
<reference evidence="1" key="1">
    <citation type="submission" date="2022-08" db="EMBL/GenBank/DDBJ databases">
        <title>Genome Sequence of Lecanicillium fungicola.</title>
        <authorList>
            <person name="Buettner E."/>
        </authorList>
    </citation>
    <scope>NUCLEOTIDE SEQUENCE</scope>
    <source>
        <strain evidence="1">Babe33</strain>
    </source>
</reference>
<proteinExistence type="predicted"/>
<comment type="caution">
    <text evidence="1">The sequence shown here is derived from an EMBL/GenBank/DDBJ whole genome shotgun (WGS) entry which is preliminary data.</text>
</comment>
<sequence>MIDQSLADRHISPQGVKWKELVPLTVQGLVENSTPVTVHEPIMSRAQEEQFIQQFWDMHYCLLPIINDLDFVRHYNSLWETDGPYRKPCPLADIIVALAMQHSWVFLTTSSTDTTAVQDPTVAGRWYFHRCQSLVAGDVEHPTLITVQCKMLSYLYLCIASFCNTAHMYLGQATRMAQTLGLHLEPPEDASPEQADIRKRVWTCLCTMERRMSLKLGRPCAIDDFDTTSTFPAEYVKSGVLSSADAYAPDITWMTYTIQLESLIRMAKEAQERLQESSDEILNQRGTKGSIYKDPEAVEAFARAISEQIPYMQAWVKQLPPGLKFKRKGNDEPFSVNRSRLDVDVATPLWLHRQRISLELIYHSEMINLLRPCIVFSPKHSSAMYSLMTKQNAVAALNHAIAYTNHMHQMVLETDVMNGWQEHLTWQWNATITAIGYILANPVDPSTPAASKAIDMGIGVFETFADSYIMAANAAAAAKDLKAKADLLKIRFLAGMEPGFSEPSSAEPNPEPGEHMRSPGYIDTLQVPQPDGSEFLGQFMDWAQLVDSYNSSEHFFEFAN</sequence>
<protein>
    <submittedName>
        <fullName evidence="1">Uncharacterized protein</fullName>
    </submittedName>
</protein>
<name>A0ACC1NLS4_9HYPO</name>
<keyword evidence="2" id="KW-1185">Reference proteome</keyword>
<gene>
    <name evidence="1" type="ORF">NQ176_g2896</name>
</gene>
<evidence type="ECO:0000313" key="1">
    <source>
        <dbReference type="EMBL" id="KAJ2980023.1"/>
    </source>
</evidence>